<evidence type="ECO:0000313" key="1">
    <source>
        <dbReference type="EMBL" id="ABX81985.1"/>
    </source>
</evidence>
<dbReference type="EMBL" id="CP000896">
    <property type="protein sequence ID" value="ABX81985.1"/>
    <property type="molecule type" value="Genomic_DNA"/>
</dbReference>
<protein>
    <submittedName>
        <fullName evidence="1">Uncharacterized protein</fullName>
    </submittedName>
</protein>
<reference evidence="1 2" key="1">
    <citation type="journal article" date="2011" name="J. Bacteriol.">
        <title>Complete genome and proteome of Acholeplasma laidlawii.</title>
        <authorList>
            <person name="Lazarev V.N."/>
            <person name="Levitskii S.A."/>
            <person name="Basovskii Y.I."/>
            <person name="Chukin M.M."/>
            <person name="Akopian T.A."/>
            <person name="Vereshchagin V.V."/>
            <person name="Kostrjukova E.S."/>
            <person name="Kovaleva G.Y."/>
            <person name="Kazanov M.D."/>
            <person name="Malko D.B."/>
            <person name="Vitreschak A.G."/>
            <person name="Sernova N.V."/>
            <person name="Gelfand M.S."/>
            <person name="Demina I.A."/>
            <person name="Serebryakova M.V."/>
            <person name="Galyamina M.A."/>
            <person name="Vtyurin N.N."/>
            <person name="Rogov S.I."/>
            <person name="Alexeev D.G."/>
            <person name="Ladygina V.G."/>
            <person name="Govorun V.M."/>
        </authorList>
    </citation>
    <scope>NUCLEOTIDE SEQUENCE [LARGE SCALE GENOMIC DNA]</scope>
    <source>
        <strain evidence="1 2">PG-8A</strain>
    </source>
</reference>
<dbReference type="AlphaFoldDB" id="A9NE25"/>
<dbReference type="KEGG" id="acl:ACL_1394"/>
<keyword evidence="2" id="KW-1185">Reference proteome</keyword>
<proteinExistence type="predicted"/>
<dbReference type="eggNOG" id="ENOG502ZKCC">
    <property type="taxonomic scope" value="Bacteria"/>
</dbReference>
<evidence type="ECO:0000313" key="2">
    <source>
        <dbReference type="Proteomes" id="UP000008558"/>
    </source>
</evidence>
<name>A9NE25_ACHLI</name>
<dbReference type="STRING" id="441768.ACL_1394"/>
<dbReference type="Proteomes" id="UP000008558">
    <property type="component" value="Chromosome"/>
</dbReference>
<gene>
    <name evidence="1" type="ordered locus">ACL_1394</name>
</gene>
<sequence>MNMEHELIYNEYAGWLLEHEELLSKLKQLDSLLLFRFENVLNVVDHLYNKLIDDPTYNEDDHDNFSFGFHYLHTQVEEIKKILVNLYNNDYLAMNVDAKKVNLLLNTIDFQHELLDLENYDAQSMEQLLNFETLIISKLTNKEKIDETLYKQLDDMSLQIFKRLNIEYYPIDSIFLEIADELGIIKE</sequence>
<organism evidence="1 2">
    <name type="scientific">Acholeplasma laidlawii (strain PG-8A)</name>
    <dbReference type="NCBI Taxonomy" id="441768"/>
    <lineage>
        <taxon>Bacteria</taxon>
        <taxon>Bacillati</taxon>
        <taxon>Mycoplasmatota</taxon>
        <taxon>Mollicutes</taxon>
        <taxon>Acholeplasmatales</taxon>
        <taxon>Acholeplasmataceae</taxon>
        <taxon>Acholeplasma</taxon>
    </lineage>
</organism>
<dbReference type="HOGENOM" id="CLU_1444760_0_0_14"/>
<accession>A9NE25</accession>